<name>A0A6P1VZT1_9BACT</name>
<keyword evidence="2" id="KW-1185">Reference proteome</keyword>
<dbReference type="KEGG" id="senf:GJR95_28420"/>
<organism evidence="1 2">
    <name type="scientific">Spirosoma endbachense</name>
    <dbReference type="NCBI Taxonomy" id="2666025"/>
    <lineage>
        <taxon>Bacteria</taxon>
        <taxon>Pseudomonadati</taxon>
        <taxon>Bacteroidota</taxon>
        <taxon>Cytophagia</taxon>
        <taxon>Cytophagales</taxon>
        <taxon>Cytophagaceae</taxon>
        <taxon>Spirosoma</taxon>
    </lineage>
</organism>
<sequence>MKSSNPFGALMHIICVIRTYCRQTADYRNPAENSSIGSYLKQHLSVRNWQFWQRLQPAEQAAIVYNQDSLPTDGRSLKLFRLRLSKYTQAGYEQFKFWRKAQEITRTQLPLPEEKSTAHDS</sequence>
<dbReference type="AlphaFoldDB" id="A0A6P1VZT1"/>
<gene>
    <name evidence="1" type="ORF">GJR95_28420</name>
</gene>
<dbReference type="EMBL" id="CP045997">
    <property type="protein sequence ID" value="QHV98691.1"/>
    <property type="molecule type" value="Genomic_DNA"/>
</dbReference>
<protein>
    <submittedName>
        <fullName evidence="1">Uncharacterized protein</fullName>
    </submittedName>
</protein>
<evidence type="ECO:0000313" key="1">
    <source>
        <dbReference type="EMBL" id="QHV98691.1"/>
    </source>
</evidence>
<proteinExistence type="predicted"/>
<evidence type="ECO:0000313" key="2">
    <source>
        <dbReference type="Proteomes" id="UP000464577"/>
    </source>
</evidence>
<reference evidence="1 2" key="1">
    <citation type="submission" date="2019-11" db="EMBL/GenBank/DDBJ databases">
        <title>Spirosoma endbachense sp. nov., isolated from a natural salt meadow.</title>
        <authorList>
            <person name="Rojas J."/>
            <person name="Ambika Manirajan B."/>
            <person name="Ratering S."/>
            <person name="Suarez C."/>
            <person name="Geissler-Plaum R."/>
            <person name="Schnell S."/>
        </authorList>
    </citation>
    <scope>NUCLEOTIDE SEQUENCE [LARGE SCALE GENOMIC DNA]</scope>
    <source>
        <strain evidence="1 2">I-24</strain>
    </source>
</reference>
<dbReference type="Proteomes" id="UP000464577">
    <property type="component" value="Chromosome"/>
</dbReference>
<dbReference type="RefSeq" id="WP_162389100.1">
    <property type="nucleotide sequence ID" value="NZ_CP045997.1"/>
</dbReference>
<accession>A0A6P1VZT1</accession>